<dbReference type="AlphaFoldDB" id="A0A2S9I4J1"/>
<keyword evidence="2" id="KW-1185">Reference proteome</keyword>
<accession>A0A2S9I4J1</accession>
<sequence length="67" mass="7572">MGNVTINISVPTPYVSLNRYAEMVQIPLRTCQRMVSEGRIIIRPKKRANERTEVNLVAMLKDAIANS</sequence>
<reference evidence="1 2" key="1">
    <citation type="submission" date="2017-10" db="EMBL/GenBank/DDBJ databases">
        <title>Draft genome of two endophytic bacteria isolated from 'guarana' Paullinia cupana (Mart.) Ducke.</title>
        <authorList>
            <person name="Siqueira K.A."/>
            <person name="Liotti R.G."/>
            <person name="Mendes T.A."/>
            <person name="Soares M.A."/>
        </authorList>
    </citation>
    <scope>NUCLEOTIDE SEQUENCE [LARGE SCALE GENOMIC DNA]</scope>
    <source>
        <strain evidence="1 2">342</strain>
    </source>
</reference>
<protein>
    <submittedName>
        <fullName evidence="1">DNA-binding protein</fullName>
    </submittedName>
</protein>
<dbReference type="EMBL" id="PDET01000029">
    <property type="protein sequence ID" value="PRD12624.1"/>
    <property type="molecule type" value="Genomic_DNA"/>
</dbReference>
<evidence type="ECO:0000313" key="2">
    <source>
        <dbReference type="Proteomes" id="UP000239181"/>
    </source>
</evidence>
<dbReference type="GO" id="GO:0003677">
    <property type="term" value="F:DNA binding"/>
    <property type="evidence" value="ECO:0007669"/>
    <property type="project" value="UniProtKB-KW"/>
</dbReference>
<keyword evidence="1" id="KW-0238">DNA-binding</keyword>
<dbReference type="Proteomes" id="UP000239181">
    <property type="component" value="Unassembled WGS sequence"/>
</dbReference>
<proteinExistence type="predicted"/>
<gene>
    <name evidence="1" type="ORF">CQW29_25670</name>
</gene>
<dbReference type="OrthoDB" id="5882137at2"/>
<comment type="caution">
    <text evidence="1">The sequence shown here is derived from an EMBL/GenBank/DDBJ whole genome shotgun (WGS) entry which is preliminary data.</text>
</comment>
<evidence type="ECO:0000313" key="1">
    <source>
        <dbReference type="EMBL" id="PRD12624.1"/>
    </source>
</evidence>
<dbReference type="RefSeq" id="WP_105595589.1">
    <property type="nucleotide sequence ID" value="NZ_PDET01000029.1"/>
</dbReference>
<organism evidence="1 2">
    <name type="scientific">Pantoea coffeiphila</name>
    <dbReference type="NCBI Taxonomy" id="1465635"/>
    <lineage>
        <taxon>Bacteria</taxon>
        <taxon>Pseudomonadati</taxon>
        <taxon>Pseudomonadota</taxon>
        <taxon>Gammaproteobacteria</taxon>
        <taxon>Enterobacterales</taxon>
        <taxon>Erwiniaceae</taxon>
        <taxon>Pantoea</taxon>
    </lineage>
</organism>
<name>A0A2S9I4J1_9GAMM</name>